<evidence type="ECO:0000259" key="7">
    <source>
        <dbReference type="PROSITE" id="PS50850"/>
    </source>
</evidence>
<dbReference type="PANTHER" id="PTHR43124:SF3">
    <property type="entry name" value="CHLORAMPHENICOL EFFLUX PUMP RV0191"/>
    <property type="match status" value="1"/>
</dbReference>
<evidence type="ECO:0000256" key="5">
    <source>
        <dbReference type="ARBA" id="ARBA00023136"/>
    </source>
</evidence>
<evidence type="ECO:0000313" key="8">
    <source>
        <dbReference type="EMBL" id="PZA12051.1"/>
    </source>
</evidence>
<feature type="transmembrane region" description="Helical" evidence="6">
    <location>
        <begin position="111"/>
        <end position="132"/>
    </location>
</feature>
<keyword evidence="3 6" id="KW-0812">Transmembrane</keyword>
<dbReference type="InterPro" id="IPR036259">
    <property type="entry name" value="MFS_trans_sf"/>
</dbReference>
<feature type="domain" description="Major facilitator superfamily (MFS) profile" evidence="7">
    <location>
        <begin position="16"/>
        <end position="398"/>
    </location>
</feature>
<dbReference type="OrthoDB" id="7930524at2"/>
<dbReference type="GO" id="GO:0005886">
    <property type="term" value="C:plasma membrane"/>
    <property type="evidence" value="ECO:0007669"/>
    <property type="project" value="UniProtKB-SubCell"/>
</dbReference>
<dbReference type="PANTHER" id="PTHR43124">
    <property type="entry name" value="PURINE EFFLUX PUMP PBUE"/>
    <property type="match status" value="1"/>
</dbReference>
<keyword evidence="5 6" id="KW-0472">Membrane</keyword>
<feature type="transmembrane region" description="Helical" evidence="6">
    <location>
        <begin position="82"/>
        <end position="105"/>
    </location>
</feature>
<keyword evidence="4 6" id="KW-1133">Transmembrane helix</keyword>
<dbReference type="EMBL" id="QKQS01000013">
    <property type="protein sequence ID" value="PZA12051.1"/>
    <property type="molecule type" value="Genomic_DNA"/>
</dbReference>
<sequence>MPPAGSAASSSQLPPALNIIALSSFAASLSTRALDPVLPRIADDFAVTITTAAGLAAVTAFTFAVVQPAIGALGDLFGKARLMIVCLALLGFANLLGALSSSFAVLFVCRILAGIGAGGVFPVALGLAADLVTVERRQVAIGRVLGGSMAGNLLGASASGVIGDFLGWRGVLAILGLLVIVAAIAVAFGARGAKMPTRSAEMDLPALRRGYRTIFSNPNAAICFTAVFIEGTCVMGVFPYVAAFLHEQGEQSLAIAGLVIAGFAIGGLIYTLTVSQLLPRLGTTGMMIGGGLLVALQLAAIMLGPHWQAQMFAFILMGMGFYMLHGCIQVFASELTETARGTAMSLHSFFFFIGQTTGPIAYGFGLSQLGKTATLALTALTMAMLGLVLARILKPRPPADAVTREALL</sequence>
<name>A0A323UI45_RHOPL</name>
<feature type="transmembrane region" description="Helical" evidence="6">
    <location>
        <begin position="344"/>
        <end position="366"/>
    </location>
</feature>
<dbReference type="InterPro" id="IPR050189">
    <property type="entry name" value="MFS_Efflux_Transporters"/>
</dbReference>
<dbReference type="InterPro" id="IPR020846">
    <property type="entry name" value="MFS_dom"/>
</dbReference>
<evidence type="ECO:0000256" key="4">
    <source>
        <dbReference type="ARBA" id="ARBA00022989"/>
    </source>
</evidence>
<dbReference type="PROSITE" id="PS50850">
    <property type="entry name" value="MFS"/>
    <property type="match status" value="1"/>
</dbReference>
<proteinExistence type="predicted"/>
<feature type="transmembrane region" description="Helical" evidence="6">
    <location>
        <begin position="372"/>
        <end position="390"/>
    </location>
</feature>
<feature type="transmembrane region" description="Helical" evidence="6">
    <location>
        <begin position="168"/>
        <end position="190"/>
    </location>
</feature>
<dbReference type="Proteomes" id="UP000248134">
    <property type="component" value="Unassembled WGS sequence"/>
</dbReference>
<reference evidence="8 9" key="1">
    <citation type="submission" date="2018-06" db="EMBL/GenBank/DDBJ databases">
        <title>Draft Whole-Genome Sequence of the purple photosynthetic bacterium Rhodospeudomonas palustris XCP.</title>
        <authorList>
            <person name="Rayyan A."/>
            <person name="Meyer T.E."/>
            <person name="Kyndt J.A."/>
        </authorList>
    </citation>
    <scope>NUCLEOTIDE SEQUENCE [LARGE SCALE GENOMIC DNA]</scope>
    <source>
        <strain evidence="8 9">XCP</strain>
    </source>
</reference>
<feature type="transmembrane region" description="Helical" evidence="6">
    <location>
        <begin position="253"/>
        <end position="273"/>
    </location>
</feature>
<organism evidence="8 9">
    <name type="scientific">Rhodopseudomonas palustris</name>
    <dbReference type="NCBI Taxonomy" id="1076"/>
    <lineage>
        <taxon>Bacteria</taxon>
        <taxon>Pseudomonadati</taxon>
        <taxon>Pseudomonadota</taxon>
        <taxon>Alphaproteobacteria</taxon>
        <taxon>Hyphomicrobiales</taxon>
        <taxon>Nitrobacteraceae</taxon>
        <taxon>Rhodopseudomonas</taxon>
    </lineage>
</organism>
<feature type="transmembrane region" description="Helical" evidence="6">
    <location>
        <begin position="144"/>
        <end position="162"/>
    </location>
</feature>
<dbReference type="SUPFAM" id="SSF103473">
    <property type="entry name" value="MFS general substrate transporter"/>
    <property type="match status" value="1"/>
</dbReference>
<dbReference type="Gene3D" id="1.20.1250.20">
    <property type="entry name" value="MFS general substrate transporter like domains"/>
    <property type="match status" value="1"/>
</dbReference>
<gene>
    <name evidence="8" type="ORF">DNX69_08465</name>
</gene>
<dbReference type="InterPro" id="IPR011701">
    <property type="entry name" value="MFS"/>
</dbReference>
<evidence type="ECO:0000256" key="2">
    <source>
        <dbReference type="ARBA" id="ARBA00022475"/>
    </source>
</evidence>
<feature type="transmembrane region" description="Helical" evidence="6">
    <location>
        <begin position="45"/>
        <end position="70"/>
    </location>
</feature>
<keyword evidence="2" id="KW-1003">Cell membrane</keyword>
<comment type="subcellular location">
    <subcellularLocation>
        <location evidence="1">Cell membrane</location>
        <topology evidence="1">Multi-pass membrane protein</topology>
    </subcellularLocation>
</comment>
<feature type="transmembrane region" description="Helical" evidence="6">
    <location>
        <begin position="219"/>
        <end position="241"/>
    </location>
</feature>
<comment type="caution">
    <text evidence="8">The sequence shown here is derived from an EMBL/GenBank/DDBJ whole genome shotgun (WGS) entry which is preliminary data.</text>
</comment>
<dbReference type="AlphaFoldDB" id="A0A323UI45"/>
<evidence type="ECO:0000256" key="1">
    <source>
        <dbReference type="ARBA" id="ARBA00004651"/>
    </source>
</evidence>
<accession>A0A323UI45</accession>
<feature type="transmembrane region" description="Helical" evidence="6">
    <location>
        <begin position="285"/>
        <end position="305"/>
    </location>
</feature>
<feature type="transmembrane region" description="Helical" evidence="6">
    <location>
        <begin position="311"/>
        <end position="332"/>
    </location>
</feature>
<dbReference type="Pfam" id="PF07690">
    <property type="entry name" value="MFS_1"/>
    <property type="match status" value="1"/>
</dbReference>
<protein>
    <submittedName>
        <fullName evidence="8">MFS transporter</fullName>
    </submittedName>
</protein>
<evidence type="ECO:0000313" key="9">
    <source>
        <dbReference type="Proteomes" id="UP000248134"/>
    </source>
</evidence>
<dbReference type="CDD" id="cd17324">
    <property type="entry name" value="MFS_NepI_like"/>
    <property type="match status" value="1"/>
</dbReference>
<evidence type="ECO:0000256" key="6">
    <source>
        <dbReference type="SAM" id="Phobius"/>
    </source>
</evidence>
<dbReference type="RefSeq" id="WP_110785572.1">
    <property type="nucleotide sequence ID" value="NZ_QKQS01000013.1"/>
</dbReference>
<evidence type="ECO:0000256" key="3">
    <source>
        <dbReference type="ARBA" id="ARBA00022692"/>
    </source>
</evidence>
<dbReference type="GO" id="GO:0022857">
    <property type="term" value="F:transmembrane transporter activity"/>
    <property type="evidence" value="ECO:0007669"/>
    <property type="project" value="InterPro"/>
</dbReference>